<dbReference type="AlphaFoldDB" id="G9PB92"/>
<comment type="caution">
    <text evidence="1">The sequence shown here is derived from an EMBL/GenBank/DDBJ whole genome shotgun (WGS) entry which is preliminary data.</text>
</comment>
<organism evidence="1 2">
    <name type="scientific">Hypocrea atroviridis (strain ATCC 20476 / IMI 206040)</name>
    <name type="common">Trichoderma atroviride</name>
    <dbReference type="NCBI Taxonomy" id="452589"/>
    <lineage>
        <taxon>Eukaryota</taxon>
        <taxon>Fungi</taxon>
        <taxon>Dikarya</taxon>
        <taxon>Ascomycota</taxon>
        <taxon>Pezizomycotina</taxon>
        <taxon>Sordariomycetes</taxon>
        <taxon>Hypocreomycetidae</taxon>
        <taxon>Hypocreales</taxon>
        <taxon>Hypocreaceae</taxon>
        <taxon>Trichoderma</taxon>
    </lineage>
</organism>
<keyword evidence="2" id="KW-1185">Reference proteome</keyword>
<gene>
    <name evidence="1" type="ORF">TRIATDRAFT_323182</name>
</gene>
<name>G9PB92_HYPAI</name>
<sequence>MQGGTDDWANLYHLSPSSIWSRTTLIIEATAQFGVARGAIGPQRPSPKAPFLDPQPLLELQTQFEALPSRAESWELGRSGEAMRACTNILWVAYP</sequence>
<protein>
    <submittedName>
        <fullName evidence="1">Uncharacterized protein</fullName>
    </submittedName>
</protein>
<dbReference type="HOGENOM" id="CLU_2373073_0_0_1"/>
<reference evidence="1 2" key="1">
    <citation type="journal article" date="2011" name="Genome Biol.">
        <title>Comparative genome sequence analysis underscores mycoparasitism as the ancestral life style of Trichoderma.</title>
        <authorList>
            <person name="Kubicek C.P."/>
            <person name="Herrera-Estrella A."/>
            <person name="Seidl-Seiboth V."/>
            <person name="Martinez D.A."/>
            <person name="Druzhinina I.S."/>
            <person name="Thon M."/>
            <person name="Zeilinger S."/>
            <person name="Casas-Flores S."/>
            <person name="Horwitz B.A."/>
            <person name="Mukherjee P.K."/>
            <person name="Mukherjee M."/>
            <person name="Kredics L."/>
            <person name="Alcaraz L.D."/>
            <person name="Aerts A."/>
            <person name="Antal Z."/>
            <person name="Atanasova L."/>
            <person name="Cervantes-Badillo M.G."/>
            <person name="Challacombe J."/>
            <person name="Chertkov O."/>
            <person name="McCluskey K."/>
            <person name="Coulpier F."/>
            <person name="Deshpande N."/>
            <person name="von Doehren H."/>
            <person name="Ebbole D.J."/>
            <person name="Esquivel-Naranjo E.U."/>
            <person name="Fekete E."/>
            <person name="Flipphi M."/>
            <person name="Glaser F."/>
            <person name="Gomez-Rodriguez E.Y."/>
            <person name="Gruber S."/>
            <person name="Han C."/>
            <person name="Henrissat B."/>
            <person name="Hermosa R."/>
            <person name="Hernandez-Onate M."/>
            <person name="Karaffa L."/>
            <person name="Kosti I."/>
            <person name="Le Crom S."/>
            <person name="Lindquist E."/>
            <person name="Lucas S."/>
            <person name="Luebeck M."/>
            <person name="Luebeck P.S."/>
            <person name="Margeot A."/>
            <person name="Metz B."/>
            <person name="Misra M."/>
            <person name="Nevalainen H."/>
            <person name="Omann M."/>
            <person name="Packer N."/>
            <person name="Perrone G."/>
            <person name="Uresti-Rivera E.E."/>
            <person name="Salamov A."/>
            <person name="Schmoll M."/>
            <person name="Seiboth B."/>
            <person name="Shapiro H."/>
            <person name="Sukno S."/>
            <person name="Tamayo-Ramos J.A."/>
            <person name="Tisch D."/>
            <person name="Wiest A."/>
            <person name="Wilkinson H.H."/>
            <person name="Zhang M."/>
            <person name="Coutinho P.M."/>
            <person name="Kenerley C.M."/>
            <person name="Monte E."/>
            <person name="Baker S.E."/>
            <person name="Grigoriev I.V."/>
        </authorList>
    </citation>
    <scope>NUCLEOTIDE SEQUENCE [LARGE SCALE GENOMIC DNA]</scope>
    <source>
        <strain evidence="2">ATCC 20476 / IMI 206040</strain>
    </source>
</reference>
<accession>G9PB92</accession>
<proteinExistence type="predicted"/>
<evidence type="ECO:0000313" key="2">
    <source>
        <dbReference type="Proteomes" id="UP000005426"/>
    </source>
</evidence>
<dbReference type="Proteomes" id="UP000005426">
    <property type="component" value="Unassembled WGS sequence"/>
</dbReference>
<dbReference type="EMBL" id="ABDG02000029">
    <property type="protein sequence ID" value="EHK39641.1"/>
    <property type="molecule type" value="Genomic_DNA"/>
</dbReference>
<dbReference type="OrthoDB" id="10381387at2759"/>
<evidence type="ECO:0000313" key="1">
    <source>
        <dbReference type="EMBL" id="EHK39641.1"/>
    </source>
</evidence>